<sequence length="212" mass="24588">MDMKPSQKLKPNVIKLGLLHLFFLVISLGIKHYDLSGPDLIWNMFLAMLAMDFAFLATLVRQPIIRLLISLLWLFFYPNTFYMLTDIIHMHFAGKVLYDERSLILYMLYVPSILFGVLSGLESVRLMLKTYLISSPLYRLLFYVFLSFISSLAIHIGRYARLNSWDLLMRPAKVLDEMTALLSGDSFYFIAGFTCIQLMCLCFIDNFKTSDD</sequence>
<keyword evidence="1" id="KW-0472">Membrane</keyword>
<gene>
    <name evidence="2" type="ORF">JOC28_001775</name>
</gene>
<evidence type="ECO:0000256" key="1">
    <source>
        <dbReference type="SAM" id="Phobius"/>
    </source>
</evidence>
<feature type="transmembrane region" description="Helical" evidence="1">
    <location>
        <begin position="104"/>
        <end position="128"/>
    </location>
</feature>
<feature type="transmembrane region" description="Helical" evidence="1">
    <location>
        <begin position="140"/>
        <end position="160"/>
    </location>
</feature>
<keyword evidence="3" id="KW-1185">Reference proteome</keyword>
<dbReference type="InterPro" id="IPR009793">
    <property type="entry name" value="DUF1361"/>
</dbReference>
<name>A0ABS2PUT4_9STRE</name>
<feature type="transmembrane region" description="Helical" evidence="1">
    <location>
        <begin position="67"/>
        <end position="84"/>
    </location>
</feature>
<dbReference type="Proteomes" id="UP000697472">
    <property type="component" value="Unassembled WGS sequence"/>
</dbReference>
<proteinExistence type="predicted"/>
<dbReference type="EMBL" id="JAFBEH010000045">
    <property type="protein sequence ID" value="MBM7643465.1"/>
    <property type="molecule type" value="Genomic_DNA"/>
</dbReference>
<feature type="transmembrane region" description="Helical" evidence="1">
    <location>
        <begin position="42"/>
        <end position="60"/>
    </location>
</feature>
<organism evidence="2 3">
    <name type="scientific">Streptococcus loxodontisalivarius</name>
    <dbReference type="NCBI Taxonomy" id="1349415"/>
    <lineage>
        <taxon>Bacteria</taxon>
        <taxon>Bacillati</taxon>
        <taxon>Bacillota</taxon>
        <taxon>Bacilli</taxon>
        <taxon>Lactobacillales</taxon>
        <taxon>Streptococcaceae</taxon>
        <taxon>Streptococcus</taxon>
    </lineage>
</organism>
<comment type="caution">
    <text evidence="2">The sequence shown here is derived from an EMBL/GenBank/DDBJ whole genome shotgun (WGS) entry which is preliminary data.</text>
</comment>
<dbReference type="Pfam" id="PF07099">
    <property type="entry name" value="DUF1361"/>
    <property type="match status" value="1"/>
</dbReference>
<keyword evidence="1" id="KW-0812">Transmembrane</keyword>
<feature type="transmembrane region" description="Helical" evidence="1">
    <location>
        <begin position="186"/>
        <end position="204"/>
    </location>
</feature>
<keyword evidence="1" id="KW-1133">Transmembrane helix</keyword>
<reference evidence="2 3" key="1">
    <citation type="submission" date="2021-01" db="EMBL/GenBank/DDBJ databases">
        <title>Genomic Encyclopedia of Type Strains, Phase IV (KMG-IV): sequencing the most valuable type-strain genomes for metagenomic binning, comparative biology and taxonomic classification.</title>
        <authorList>
            <person name="Goeker M."/>
        </authorList>
    </citation>
    <scope>NUCLEOTIDE SEQUENCE [LARGE SCALE GENOMIC DNA]</scope>
    <source>
        <strain evidence="2 3">DSM 27382</strain>
    </source>
</reference>
<evidence type="ECO:0000313" key="3">
    <source>
        <dbReference type="Proteomes" id="UP000697472"/>
    </source>
</evidence>
<evidence type="ECO:0000313" key="2">
    <source>
        <dbReference type="EMBL" id="MBM7643465.1"/>
    </source>
</evidence>
<protein>
    <submittedName>
        <fullName evidence="2">Membrane protein</fullName>
    </submittedName>
</protein>
<feature type="transmembrane region" description="Helical" evidence="1">
    <location>
        <begin position="12"/>
        <end position="30"/>
    </location>
</feature>
<accession>A0ABS2PUT4</accession>